<dbReference type="AlphaFoldDB" id="A0A0L8VDA2"/>
<name>A0A0L8VDA2_9BACT</name>
<dbReference type="RefSeq" id="WP_053179799.1">
    <property type="nucleotide sequence ID" value="NZ_LGIA01000026.1"/>
</dbReference>
<dbReference type="InterPro" id="IPR006860">
    <property type="entry name" value="FecR"/>
</dbReference>
<dbReference type="Gene3D" id="2.60.120.1440">
    <property type="match status" value="1"/>
</dbReference>
<reference evidence="5" key="1">
    <citation type="submission" date="2015-07" db="EMBL/GenBank/DDBJ databases">
        <title>Genome sequencing of Sunxiuqinia dokdonensis strain SK.</title>
        <authorList>
            <person name="Ahn S."/>
            <person name="Kim B.-C."/>
        </authorList>
    </citation>
    <scope>NUCLEOTIDE SEQUENCE [LARGE SCALE GENOMIC DNA]</scope>
    <source>
        <strain evidence="5">SK</strain>
    </source>
</reference>
<keyword evidence="1" id="KW-0472">Membrane</keyword>
<dbReference type="PANTHER" id="PTHR30273">
    <property type="entry name" value="PERIPLASMIC SIGNAL SENSOR AND SIGMA FACTOR ACTIVATOR FECR-RELATED"/>
    <property type="match status" value="1"/>
</dbReference>
<dbReference type="PIRSF" id="PIRSF018266">
    <property type="entry name" value="FecR"/>
    <property type="match status" value="1"/>
</dbReference>
<accession>A0A0L8VDA2</accession>
<evidence type="ECO:0008006" key="6">
    <source>
        <dbReference type="Google" id="ProtNLM"/>
    </source>
</evidence>
<evidence type="ECO:0000313" key="5">
    <source>
        <dbReference type="Proteomes" id="UP000036958"/>
    </source>
</evidence>
<dbReference type="InterPro" id="IPR032508">
    <property type="entry name" value="FecR_C"/>
</dbReference>
<gene>
    <name evidence="4" type="ORF">NC99_07150</name>
</gene>
<evidence type="ECO:0000259" key="3">
    <source>
        <dbReference type="Pfam" id="PF16344"/>
    </source>
</evidence>
<sequence length="326" mass="37074">MDKNAHTDEDKIVSYFHDSSDTAPEISSQLRDSKDFKDTQRIAGLKNLVTALFGLSSEDQVWRRIDRRIRPQSLFQTWAKYAAIIILAMFVGGLVTHLAPTGWSGRTLSYSTLTVPKGQMAQLELPDGTQVWLNSETKLSYPAAFGKKSRDIELSGEAYLNVKTDESKPFNIRTNKSIVRVTGTSLNIRAYENESEITTLIEGKVALLDQENQLLLDLKPGQSAVFDQDNELDVYPVDTEQFTMWREGKLHVDQVSLVDLCSMLERWYNVEIKIEDDALKSRRISGTVLKYKPVDQILDILTIRENIDFEIELVPNASNRITLRKK</sequence>
<dbReference type="OrthoDB" id="676789at2"/>
<dbReference type="PANTHER" id="PTHR30273:SF2">
    <property type="entry name" value="PROTEIN FECR"/>
    <property type="match status" value="1"/>
</dbReference>
<evidence type="ECO:0000259" key="2">
    <source>
        <dbReference type="Pfam" id="PF04773"/>
    </source>
</evidence>
<organism evidence="4 5">
    <name type="scientific">Sunxiuqinia dokdonensis</name>
    <dbReference type="NCBI Taxonomy" id="1409788"/>
    <lineage>
        <taxon>Bacteria</taxon>
        <taxon>Pseudomonadati</taxon>
        <taxon>Bacteroidota</taxon>
        <taxon>Bacteroidia</taxon>
        <taxon>Marinilabiliales</taxon>
        <taxon>Prolixibacteraceae</taxon>
        <taxon>Sunxiuqinia</taxon>
    </lineage>
</organism>
<feature type="domain" description="Protein FecR C-terminal" evidence="3">
    <location>
        <begin position="250"/>
        <end position="312"/>
    </location>
</feature>
<dbReference type="EMBL" id="LGIA01000026">
    <property type="protein sequence ID" value="KOH46465.1"/>
    <property type="molecule type" value="Genomic_DNA"/>
</dbReference>
<dbReference type="Pfam" id="PF04773">
    <property type="entry name" value="FecR"/>
    <property type="match status" value="1"/>
</dbReference>
<dbReference type="GO" id="GO:0016989">
    <property type="term" value="F:sigma factor antagonist activity"/>
    <property type="evidence" value="ECO:0007669"/>
    <property type="project" value="TreeGrafter"/>
</dbReference>
<keyword evidence="5" id="KW-1185">Reference proteome</keyword>
<dbReference type="Gene3D" id="3.55.50.30">
    <property type="match status" value="1"/>
</dbReference>
<keyword evidence="1" id="KW-0812">Transmembrane</keyword>
<comment type="caution">
    <text evidence="4">The sequence shown here is derived from an EMBL/GenBank/DDBJ whole genome shotgun (WGS) entry which is preliminary data.</text>
</comment>
<dbReference type="Proteomes" id="UP000036958">
    <property type="component" value="Unassembled WGS sequence"/>
</dbReference>
<feature type="domain" description="FecR protein" evidence="2">
    <location>
        <begin position="112"/>
        <end position="205"/>
    </location>
</feature>
<keyword evidence="1" id="KW-1133">Transmembrane helix</keyword>
<dbReference type="PATRIC" id="fig|1409788.3.peg.728"/>
<evidence type="ECO:0000256" key="1">
    <source>
        <dbReference type="SAM" id="Phobius"/>
    </source>
</evidence>
<feature type="transmembrane region" description="Helical" evidence="1">
    <location>
        <begin position="78"/>
        <end position="99"/>
    </location>
</feature>
<proteinExistence type="predicted"/>
<evidence type="ECO:0000313" key="4">
    <source>
        <dbReference type="EMBL" id="KOH46465.1"/>
    </source>
</evidence>
<dbReference type="InterPro" id="IPR012373">
    <property type="entry name" value="Ferrdict_sens_TM"/>
</dbReference>
<protein>
    <recommendedName>
        <fullName evidence="6">FecR protein domain-containing protein</fullName>
    </recommendedName>
</protein>
<dbReference type="STRING" id="1409788.NC99_07150"/>
<dbReference type="Pfam" id="PF16344">
    <property type="entry name" value="FecR_C"/>
    <property type="match status" value="1"/>
</dbReference>